<keyword evidence="3" id="KW-1185">Reference proteome</keyword>
<accession>A0ABW7TDF6</accession>
<dbReference type="RefSeq" id="WP_397615109.1">
    <property type="nucleotide sequence ID" value="NZ_JBIRRB010000031.1"/>
</dbReference>
<dbReference type="InterPro" id="IPR046200">
    <property type="entry name" value="DUF6233"/>
</dbReference>
<comment type="caution">
    <text evidence="2">The sequence shown here is derived from an EMBL/GenBank/DDBJ whole genome shotgun (WGS) entry which is preliminary data.</text>
</comment>
<feature type="region of interest" description="Disordered" evidence="1">
    <location>
        <begin position="99"/>
        <end position="149"/>
    </location>
</feature>
<dbReference type="EMBL" id="JBIRRB010000031">
    <property type="protein sequence ID" value="MFI0915570.1"/>
    <property type="molecule type" value="Genomic_DNA"/>
</dbReference>
<reference evidence="2 3" key="1">
    <citation type="submission" date="2024-10" db="EMBL/GenBank/DDBJ databases">
        <title>The Natural Products Discovery Center: Release of the First 8490 Sequenced Strains for Exploring Actinobacteria Biosynthetic Diversity.</title>
        <authorList>
            <person name="Kalkreuter E."/>
            <person name="Kautsar S.A."/>
            <person name="Yang D."/>
            <person name="Bader C.D."/>
            <person name="Teijaro C.N."/>
            <person name="Fluegel L."/>
            <person name="Davis C.M."/>
            <person name="Simpson J.R."/>
            <person name="Lauterbach L."/>
            <person name="Steele A.D."/>
            <person name="Gui C."/>
            <person name="Meng S."/>
            <person name="Li G."/>
            <person name="Viehrig K."/>
            <person name="Ye F."/>
            <person name="Su P."/>
            <person name="Kiefer A.F."/>
            <person name="Nichols A."/>
            <person name="Cepeda A.J."/>
            <person name="Yan W."/>
            <person name="Fan B."/>
            <person name="Jiang Y."/>
            <person name="Adhikari A."/>
            <person name="Zheng C.-J."/>
            <person name="Schuster L."/>
            <person name="Cowan T.M."/>
            <person name="Smanski M.J."/>
            <person name="Chevrette M.G."/>
            <person name="De Carvalho L.P.S."/>
            <person name="Shen B."/>
        </authorList>
    </citation>
    <scope>NUCLEOTIDE SEQUENCE [LARGE SCALE GENOMIC DNA]</scope>
    <source>
        <strain evidence="2 3">NPDC020979</strain>
    </source>
</reference>
<evidence type="ECO:0000256" key="1">
    <source>
        <dbReference type="SAM" id="MobiDB-lite"/>
    </source>
</evidence>
<organism evidence="2 3">
    <name type="scientific">Streptomyces abikoensis</name>
    <dbReference type="NCBI Taxonomy" id="97398"/>
    <lineage>
        <taxon>Bacteria</taxon>
        <taxon>Bacillati</taxon>
        <taxon>Actinomycetota</taxon>
        <taxon>Actinomycetes</taxon>
        <taxon>Kitasatosporales</taxon>
        <taxon>Streptomycetaceae</taxon>
        <taxon>Streptomyces</taxon>
    </lineage>
</organism>
<evidence type="ECO:0000313" key="3">
    <source>
        <dbReference type="Proteomes" id="UP001611162"/>
    </source>
</evidence>
<proteinExistence type="predicted"/>
<dbReference type="Pfam" id="PF19746">
    <property type="entry name" value="DUF6233"/>
    <property type="match status" value="1"/>
</dbReference>
<evidence type="ECO:0000313" key="2">
    <source>
        <dbReference type="EMBL" id="MFI0915570.1"/>
    </source>
</evidence>
<gene>
    <name evidence="2" type="ORF">ACH4TF_34895</name>
</gene>
<dbReference type="Proteomes" id="UP001611162">
    <property type="component" value="Unassembled WGS sequence"/>
</dbReference>
<sequence>MDGQLQDEVPERTPTPQIWIRLHDQQELLGRLLRRWQAKDGMWFYEVSLTLWAHAIVHGKDTAEPADIIVSVPATHVAPVPEEAEAYKRVPVRRHPAAIARARTGRRPTTPPPPPPAGASTAGGGSGAGWPQVRGDGSDRWKITYPRHPYNATGPRRSVLHHASCFTAQGPADLTTDQALEALRWPGAQACEMCGADQLTAPPGGPGKAR</sequence>
<protein>
    <submittedName>
        <fullName evidence="2">DUF6233 domain-containing protein</fullName>
    </submittedName>
</protein>
<name>A0ABW7TDF6_9ACTN</name>